<gene>
    <name evidence="1" type="primary">LOC122138593</name>
</gene>
<reference evidence="1" key="1">
    <citation type="submission" date="2025-08" db="UniProtKB">
        <authorList>
            <consortium name="RefSeq"/>
        </authorList>
    </citation>
    <scope>IDENTIFICATION</scope>
    <source>
        <tissue evidence="1">Muscle</tissue>
    </source>
</reference>
<proteinExistence type="predicted"/>
<dbReference type="PANTHER" id="PTHR14819:SF9">
    <property type="entry name" value="UP-REGULATOR OF CELL PROLIFERATION-LIKE"/>
    <property type="match status" value="1"/>
</dbReference>
<dbReference type="PANTHER" id="PTHR14819">
    <property type="entry name" value="GTP-BINDING"/>
    <property type="match status" value="1"/>
</dbReference>
<evidence type="ECO:0000313" key="1">
    <source>
        <dbReference type="RefSeq" id="XP_042587912.1"/>
    </source>
</evidence>
<dbReference type="AlphaFoldDB" id="A0A9Q9WQV7"/>
<dbReference type="GeneID" id="122138593"/>
<sequence length="218" mass="25149">HQGIHPSHLQETSRKTFYSQGCSGQNQHTEHCKSQKKKKNAQCLHCSVKDMDKSLKASFKKSSFESRIKHLQTKPQDVLFKRLQGCGKQCPFCQALCEAGGEAHSKHFVSIHRPEGLGRCRFHNSKQLVTDICTSSVNSNSCFKCHDTKDQWHPYKEYDTIYPDWRIDREPNIEPSAYWIYVMVQFNNRFAEEYDANPADIPLSLKGITKIRADKSLK</sequence>
<dbReference type="KEGG" id="ccar:122138593"/>
<accession>A0A9Q9WQV7</accession>
<dbReference type="Proteomes" id="UP001155660">
    <property type="component" value="Chromosome B10"/>
</dbReference>
<dbReference type="RefSeq" id="XP_042587912.1">
    <property type="nucleotide sequence ID" value="XM_042731978.1"/>
</dbReference>
<dbReference type="OrthoDB" id="1597724at2759"/>
<feature type="non-terminal residue" evidence="1">
    <location>
        <position position="1"/>
    </location>
</feature>
<dbReference type="InterPro" id="IPR052986">
    <property type="entry name" value="VLIG_GTPase"/>
</dbReference>
<organism evidence="1">
    <name type="scientific">Cyprinus carpio</name>
    <name type="common">Common carp</name>
    <dbReference type="NCBI Taxonomy" id="7962"/>
    <lineage>
        <taxon>Eukaryota</taxon>
        <taxon>Metazoa</taxon>
        <taxon>Chordata</taxon>
        <taxon>Craniata</taxon>
        <taxon>Vertebrata</taxon>
        <taxon>Euteleostomi</taxon>
        <taxon>Actinopterygii</taxon>
        <taxon>Neopterygii</taxon>
        <taxon>Teleostei</taxon>
        <taxon>Ostariophysi</taxon>
        <taxon>Cypriniformes</taxon>
        <taxon>Cyprinidae</taxon>
        <taxon>Cyprininae</taxon>
        <taxon>Cyprinus</taxon>
    </lineage>
</organism>
<protein>
    <submittedName>
        <fullName evidence="1">Interferon-induced very large GTPase 1-like</fullName>
    </submittedName>
</protein>
<name>A0A9Q9WQV7_CYPCA</name>